<keyword evidence="1" id="KW-1133">Transmembrane helix</keyword>
<keyword evidence="3" id="KW-1185">Reference proteome</keyword>
<evidence type="ECO:0000256" key="1">
    <source>
        <dbReference type="SAM" id="Phobius"/>
    </source>
</evidence>
<gene>
    <name evidence="2" type="ORF">BSTOLATCC_MIC45483</name>
</gene>
<accession>A0AAU9K4D6</accession>
<evidence type="ECO:0000313" key="3">
    <source>
        <dbReference type="Proteomes" id="UP001162131"/>
    </source>
</evidence>
<evidence type="ECO:0000313" key="2">
    <source>
        <dbReference type="EMBL" id="CAG9328022.1"/>
    </source>
</evidence>
<feature type="transmembrane region" description="Helical" evidence="1">
    <location>
        <begin position="19"/>
        <end position="43"/>
    </location>
</feature>
<reference evidence="2" key="1">
    <citation type="submission" date="2021-09" db="EMBL/GenBank/DDBJ databases">
        <authorList>
            <consortium name="AG Swart"/>
            <person name="Singh M."/>
            <person name="Singh A."/>
            <person name="Seah K."/>
            <person name="Emmerich C."/>
        </authorList>
    </citation>
    <scope>NUCLEOTIDE SEQUENCE</scope>
    <source>
        <strain evidence="2">ATCC30299</strain>
    </source>
</reference>
<proteinExistence type="predicted"/>
<comment type="caution">
    <text evidence="2">The sequence shown here is derived from an EMBL/GenBank/DDBJ whole genome shotgun (WGS) entry which is preliminary data.</text>
</comment>
<dbReference type="Proteomes" id="UP001162131">
    <property type="component" value="Unassembled WGS sequence"/>
</dbReference>
<organism evidence="2 3">
    <name type="scientific">Blepharisma stoltei</name>
    <dbReference type="NCBI Taxonomy" id="1481888"/>
    <lineage>
        <taxon>Eukaryota</taxon>
        <taxon>Sar</taxon>
        <taxon>Alveolata</taxon>
        <taxon>Ciliophora</taxon>
        <taxon>Postciliodesmatophora</taxon>
        <taxon>Heterotrichea</taxon>
        <taxon>Heterotrichida</taxon>
        <taxon>Blepharismidae</taxon>
        <taxon>Blepharisma</taxon>
    </lineage>
</organism>
<dbReference type="EMBL" id="CAJZBQ010000045">
    <property type="protein sequence ID" value="CAG9328022.1"/>
    <property type="molecule type" value="Genomic_DNA"/>
</dbReference>
<keyword evidence="1" id="KW-0812">Transmembrane</keyword>
<sequence length="148" mass="17164">MQLIIIIIPTLSEKTYWEIFLYIIIIYIIKLVILHFISFKIVFWPKLIKLKFLQLFFASLRFRIVWPIKGGNSSSILEELSALRITLALRPKGPNHSKDFSSFAITWGAVTLGKRSTSYRAVREKAVAQSAWISNTWSLSRHKLLPKD</sequence>
<name>A0AAU9K4D6_9CILI</name>
<keyword evidence="1" id="KW-0472">Membrane</keyword>
<protein>
    <submittedName>
        <fullName evidence="2">Uncharacterized protein</fullName>
    </submittedName>
</protein>
<dbReference type="AlphaFoldDB" id="A0AAU9K4D6"/>